<sequence length="417" mass="47290">MKRIFGLVKLLAMAKLIDECVKTRVGHNRLVREIYIAEEAEFLDNKLQDPEYSVEYEQCEQLEPSKDSVEAPSSLSPDFEDASFDGVYRVRNMKRKKTKQIRSIIHLTSENGSMLLQMQGKKDRLKHLIKGTLLKSFGRLIGLCEVKQRSKVIKMFNGVVKFKKDGIPSKRVLQERDANRLLAEVHLMEGFCSESDKILLPGMADAIHRDVVKYWLRRYSLFSRFDEGIKIDEEGLFSVTPEEIAKHQAAHCHGACTVIDAFTGVGGNAIQFACMNLHVIAIDIDPKKIEYARHNAEVYGVADRIDFIVGDFFQLAPTLKGDVVFLSPPWGGPEYIRAEKYDIETMLRPASGFSLFKVALTVAPSVAYFLPRTVDLDQLSQLSWVSSPPLPYEIERNYVRDEVKAVTAYYGKIASQK</sequence>
<dbReference type="PANTHER" id="PTHR14741">
    <property type="entry name" value="S-ADENOSYLMETHIONINE-DEPENDENT METHYLTRANSFERASE RELATED"/>
    <property type="match status" value="1"/>
</dbReference>
<evidence type="ECO:0000256" key="20">
    <source>
        <dbReference type="ARBA" id="ARBA00064494"/>
    </source>
</evidence>
<dbReference type="InterPro" id="IPR019012">
    <property type="entry name" value="RNA_cap_Gua-N2-MeTrfase"/>
</dbReference>
<evidence type="ECO:0000256" key="7">
    <source>
        <dbReference type="ARBA" id="ARBA00022603"/>
    </source>
</evidence>
<keyword evidence="8" id="KW-0808">Transferase</keyword>
<dbReference type="SUPFAM" id="SSF53335">
    <property type="entry name" value="S-adenosyl-L-methionine-dependent methyltransferases"/>
    <property type="match status" value="1"/>
</dbReference>
<evidence type="ECO:0000256" key="3">
    <source>
        <dbReference type="ARBA" id="ARBA00004604"/>
    </source>
</evidence>
<evidence type="ECO:0000256" key="10">
    <source>
        <dbReference type="ARBA" id="ARBA00023015"/>
    </source>
</evidence>
<dbReference type="Pfam" id="PF09445">
    <property type="entry name" value="Methyltransf_15"/>
    <property type="match status" value="1"/>
</dbReference>
<dbReference type="CDD" id="cd02440">
    <property type="entry name" value="AdoMet_MTases"/>
    <property type="match status" value="1"/>
</dbReference>
<evidence type="ECO:0000256" key="12">
    <source>
        <dbReference type="ARBA" id="ARBA00023242"/>
    </source>
</evidence>
<comment type="catalytic activity">
    <reaction evidence="16">
        <text>a 5'-end (N(2),N(7)-dimethyl 5'-triphosphoguanosine)-ribonucleoside in snRNA + S-adenosyl-L-methionine = a 5'-end (N(2),N(2),N(7)-trimethyl 5'-triphosphoguanosine)-ribonucleoside in snRNA + S-adenosyl-L-homocysteine + H(+)</text>
        <dbReference type="Rhea" id="RHEA:78479"/>
        <dbReference type="Rhea" id="RHEA-COMP:19087"/>
        <dbReference type="Rhea" id="RHEA-COMP:19089"/>
        <dbReference type="ChEBI" id="CHEBI:15378"/>
        <dbReference type="ChEBI" id="CHEBI:57856"/>
        <dbReference type="ChEBI" id="CHEBI:59789"/>
        <dbReference type="ChEBI" id="CHEBI:167623"/>
        <dbReference type="ChEBI" id="CHEBI:172880"/>
    </reaction>
    <physiologicalReaction direction="left-to-right" evidence="16">
        <dbReference type="Rhea" id="RHEA:78480"/>
    </physiologicalReaction>
</comment>
<accession>A0A8T2RNM1</accession>
<dbReference type="InterPro" id="IPR029063">
    <property type="entry name" value="SAM-dependent_MTases_sf"/>
</dbReference>
<evidence type="ECO:0000256" key="19">
    <source>
        <dbReference type="ARBA" id="ARBA00057179"/>
    </source>
</evidence>
<name>A0A8T2RNM1_CERRI</name>
<keyword evidence="5" id="KW-0963">Cytoplasm</keyword>
<evidence type="ECO:0000256" key="9">
    <source>
        <dbReference type="ARBA" id="ARBA00022691"/>
    </source>
</evidence>
<evidence type="ECO:0000256" key="15">
    <source>
        <dbReference type="ARBA" id="ARBA00048740"/>
    </source>
</evidence>
<evidence type="ECO:0000256" key="5">
    <source>
        <dbReference type="ARBA" id="ARBA00022490"/>
    </source>
</evidence>
<keyword evidence="11" id="KW-0804">Transcription</keyword>
<evidence type="ECO:0000256" key="14">
    <source>
        <dbReference type="ARBA" id="ARBA00047418"/>
    </source>
</evidence>
<dbReference type="GO" id="GO:0071164">
    <property type="term" value="F:RNA cap trimethylguanosine synthase activity"/>
    <property type="evidence" value="ECO:0007669"/>
    <property type="project" value="TreeGrafter"/>
</dbReference>
<dbReference type="OrthoDB" id="194443at2759"/>
<evidence type="ECO:0000256" key="18">
    <source>
        <dbReference type="ARBA" id="ARBA00049790"/>
    </source>
</evidence>
<comment type="catalytic activity">
    <reaction evidence="15">
        <text>a 5'-end (N(7)-methyl 5'-triphosphoguanosine)-ribonucleoside in snoRNA + S-adenosyl-L-methionine = a 5'-end (N(2),N(7)-dimethyl 5'-triphosphoguanosine)-ribonucleoside in snoRNA + S-adenosyl-L-homocysteine + H(+)</text>
        <dbReference type="Rhea" id="RHEA:78475"/>
        <dbReference type="Rhea" id="RHEA-COMP:19086"/>
        <dbReference type="Rhea" id="RHEA-COMP:19088"/>
        <dbReference type="ChEBI" id="CHEBI:15378"/>
        <dbReference type="ChEBI" id="CHEBI:57856"/>
        <dbReference type="ChEBI" id="CHEBI:59789"/>
        <dbReference type="ChEBI" id="CHEBI:156461"/>
        <dbReference type="ChEBI" id="CHEBI:172880"/>
    </reaction>
    <physiologicalReaction direction="left-to-right" evidence="15">
        <dbReference type="Rhea" id="RHEA:78476"/>
    </physiologicalReaction>
</comment>
<evidence type="ECO:0000256" key="1">
    <source>
        <dbReference type="ARBA" id="ARBA00004408"/>
    </source>
</evidence>
<evidence type="ECO:0000256" key="8">
    <source>
        <dbReference type="ARBA" id="ARBA00022679"/>
    </source>
</evidence>
<comment type="subcellular location">
    <subcellularLocation>
        <location evidence="2">Cytoplasm</location>
    </subcellularLocation>
    <subcellularLocation>
        <location evidence="1">Nucleus</location>
        <location evidence="1">Cajal body</location>
    </subcellularLocation>
    <subcellularLocation>
        <location evidence="3">Nucleus</location>
        <location evidence="3">Nucleolus</location>
    </subcellularLocation>
</comment>
<comment type="subunit">
    <text evidence="20">May form homooligomers. Interacts with CREBBP/CBP, EED/WAIT1, EP300/P300, NCOA6/PRIP, PPARBP/PBP and SMN.</text>
</comment>
<comment type="function">
    <text evidence="19">Catalyzes the 2 serial methylation steps for the conversion of the 7-monomethylguanosine (m(7)G) caps of snRNAs and snoRNAs to a 2,2,7-trimethylguanosine (m(2,2,7)G) cap structure. The enzyme is specific for guanine, and N7 methylation must precede N2 methylation. Hypermethylation of the m7G cap of U snRNAs leads to their concentration in nuclear foci, their colocalization with coilin and the formation of canonical Cajal bodies (CBs). Plays a role in transcriptional regulation.</text>
</comment>
<dbReference type="PANTHER" id="PTHR14741:SF32">
    <property type="entry name" value="TRIMETHYLGUANOSINE SYNTHASE"/>
    <property type="match status" value="1"/>
</dbReference>
<keyword evidence="9" id="KW-0949">S-adenosyl-L-methionine</keyword>
<dbReference type="GO" id="GO:0005730">
    <property type="term" value="C:nucleolus"/>
    <property type="evidence" value="ECO:0007669"/>
    <property type="project" value="UniProtKB-SubCell"/>
</dbReference>
<proteinExistence type="inferred from homology"/>
<protein>
    <recommendedName>
        <fullName evidence="4">Trimethylguanosine synthase</fullName>
    </recommendedName>
    <alternativeName>
        <fullName evidence="18">Cap-specific guanine-N(2) methyltransferase</fullName>
    </alternativeName>
    <alternativeName>
        <fullName evidence="21">Nuclear receptor coactivator 6-interacting protein</fullName>
    </alternativeName>
    <alternativeName>
        <fullName evidence="22">PRIP-interacting protein with methyltransferase motif</fullName>
    </alternativeName>
</protein>
<comment type="similarity">
    <text evidence="13">Belongs to the methyltransferase superfamily. Trimethylguanosine synthase family.</text>
</comment>
<evidence type="ECO:0000256" key="4">
    <source>
        <dbReference type="ARBA" id="ARBA00018517"/>
    </source>
</evidence>
<dbReference type="Gene3D" id="3.40.50.150">
    <property type="entry name" value="Vaccinia Virus protein VP39"/>
    <property type="match status" value="1"/>
</dbReference>
<keyword evidence="10" id="KW-0805">Transcription regulation</keyword>
<dbReference type="FunFam" id="3.40.50.150:FF:000066">
    <property type="entry name" value="Trimethylguanosine synthase 1"/>
    <property type="match status" value="1"/>
</dbReference>
<evidence type="ECO:0000256" key="21">
    <source>
        <dbReference type="ARBA" id="ARBA00079339"/>
    </source>
</evidence>
<keyword evidence="7" id="KW-0489">Methyltransferase</keyword>
<keyword evidence="12" id="KW-0539">Nucleus</keyword>
<dbReference type="EMBL" id="CM035430">
    <property type="protein sequence ID" value="KAH7298089.1"/>
    <property type="molecule type" value="Genomic_DNA"/>
</dbReference>
<evidence type="ECO:0000256" key="6">
    <source>
        <dbReference type="ARBA" id="ARBA00022553"/>
    </source>
</evidence>
<dbReference type="GO" id="GO:0005737">
    <property type="term" value="C:cytoplasm"/>
    <property type="evidence" value="ECO:0007669"/>
    <property type="project" value="UniProtKB-SubCell"/>
</dbReference>
<dbReference type="GO" id="GO:0015030">
    <property type="term" value="C:Cajal body"/>
    <property type="evidence" value="ECO:0007669"/>
    <property type="project" value="UniProtKB-SubCell"/>
</dbReference>
<evidence type="ECO:0000256" key="17">
    <source>
        <dbReference type="ARBA" id="ARBA00049075"/>
    </source>
</evidence>
<dbReference type="AlphaFoldDB" id="A0A8T2RNM1"/>
<evidence type="ECO:0000256" key="2">
    <source>
        <dbReference type="ARBA" id="ARBA00004496"/>
    </source>
</evidence>
<evidence type="ECO:0000313" key="24">
    <source>
        <dbReference type="Proteomes" id="UP000825935"/>
    </source>
</evidence>
<gene>
    <name evidence="23" type="ORF">KP509_25G026400</name>
</gene>
<reference evidence="23" key="1">
    <citation type="submission" date="2021-08" db="EMBL/GenBank/DDBJ databases">
        <title>WGS assembly of Ceratopteris richardii.</title>
        <authorList>
            <person name="Marchant D.B."/>
            <person name="Chen G."/>
            <person name="Jenkins J."/>
            <person name="Shu S."/>
            <person name="Leebens-Mack J."/>
            <person name="Grimwood J."/>
            <person name="Schmutz J."/>
            <person name="Soltis P."/>
            <person name="Soltis D."/>
            <person name="Chen Z.-H."/>
        </authorList>
    </citation>
    <scope>NUCLEOTIDE SEQUENCE</scope>
    <source>
        <strain evidence="23">Whitten #5841</strain>
        <tissue evidence="23">Leaf</tissue>
    </source>
</reference>
<evidence type="ECO:0000313" key="23">
    <source>
        <dbReference type="EMBL" id="KAH7298089.1"/>
    </source>
</evidence>
<organism evidence="23 24">
    <name type="scientific">Ceratopteris richardii</name>
    <name type="common">Triangle waterfern</name>
    <dbReference type="NCBI Taxonomy" id="49495"/>
    <lineage>
        <taxon>Eukaryota</taxon>
        <taxon>Viridiplantae</taxon>
        <taxon>Streptophyta</taxon>
        <taxon>Embryophyta</taxon>
        <taxon>Tracheophyta</taxon>
        <taxon>Polypodiopsida</taxon>
        <taxon>Polypodiidae</taxon>
        <taxon>Polypodiales</taxon>
        <taxon>Pteridineae</taxon>
        <taxon>Pteridaceae</taxon>
        <taxon>Parkerioideae</taxon>
        <taxon>Ceratopteris</taxon>
    </lineage>
</organism>
<dbReference type="OMA" id="PAPEKCI"/>
<comment type="catalytic activity">
    <reaction evidence="14">
        <text>a 5'-end (N(2),N(7)-dimethyl 5'-triphosphoguanosine)-ribonucleoside in snoRNA + S-adenosyl-L-methionine = a 5'-end (N(2),N(2),N(7)-trimethyl 5'-triphosphoguanosine)-ribonucleoside in snoRNA + S-adenosyl-L-homocysteine + H(+)</text>
        <dbReference type="Rhea" id="RHEA:78507"/>
        <dbReference type="Rhea" id="RHEA-COMP:19088"/>
        <dbReference type="Rhea" id="RHEA-COMP:19090"/>
        <dbReference type="ChEBI" id="CHEBI:15378"/>
        <dbReference type="ChEBI" id="CHEBI:57856"/>
        <dbReference type="ChEBI" id="CHEBI:59789"/>
        <dbReference type="ChEBI" id="CHEBI:167623"/>
        <dbReference type="ChEBI" id="CHEBI:172880"/>
    </reaction>
    <physiologicalReaction direction="left-to-right" evidence="14">
        <dbReference type="Rhea" id="RHEA:78508"/>
    </physiologicalReaction>
</comment>
<evidence type="ECO:0000256" key="22">
    <source>
        <dbReference type="ARBA" id="ARBA00081504"/>
    </source>
</evidence>
<keyword evidence="6" id="KW-0597">Phosphoprotein</keyword>
<keyword evidence="24" id="KW-1185">Reference proteome</keyword>
<dbReference type="Proteomes" id="UP000825935">
    <property type="component" value="Chromosome 25"/>
</dbReference>
<evidence type="ECO:0000256" key="13">
    <source>
        <dbReference type="ARBA" id="ARBA00025783"/>
    </source>
</evidence>
<evidence type="ECO:0000256" key="11">
    <source>
        <dbReference type="ARBA" id="ARBA00023163"/>
    </source>
</evidence>
<evidence type="ECO:0000256" key="16">
    <source>
        <dbReference type="ARBA" id="ARBA00048763"/>
    </source>
</evidence>
<comment type="caution">
    <text evidence="23">The sequence shown here is derived from an EMBL/GenBank/DDBJ whole genome shotgun (WGS) entry which is preliminary data.</text>
</comment>
<comment type="catalytic activity">
    <reaction evidence="17">
        <text>a 5'-end (N(7)-methyl 5'-triphosphoguanosine)-ribonucleoside in snRNA + S-adenosyl-L-methionine = a 5'-end (N(2),N(7)-dimethyl 5'-triphosphoguanosine)-ribonucleoside in snRNA + S-adenosyl-L-homocysteine + H(+)</text>
        <dbReference type="Rhea" id="RHEA:78471"/>
        <dbReference type="Rhea" id="RHEA-COMP:19085"/>
        <dbReference type="Rhea" id="RHEA-COMP:19087"/>
        <dbReference type="ChEBI" id="CHEBI:15378"/>
        <dbReference type="ChEBI" id="CHEBI:57856"/>
        <dbReference type="ChEBI" id="CHEBI:59789"/>
        <dbReference type="ChEBI" id="CHEBI:156461"/>
        <dbReference type="ChEBI" id="CHEBI:172880"/>
    </reaction>
    <physiologicalReaction direction="left-to-right" evidence="17">
        <dbReference type="Rhea" id="RHEA:78472"/>
    </physiologicalReaction>
</comment>